<dbReference type="GO" id="GO:0006644">
    <property type="term" value="P:phospholipid metabolic process"/>
    <property type="evidence" value="ECO:0007669"/>
    <property type="project" value="InterPro"/>
</dbReference>
<reference evidence="9 10" key="1">
    <citation type="journal article" date="2018" name="Nat. Ecol. Evol.">
        <title>Pezizomycetes genomes reveal the molecular basis of ectomycorrhizal truffle lifestyle.</title>
        <authorList>
            <person name="Murat C."/>
            <person name="Payen T."/>
            <person name="Noel B."/>
            <person name="Kuo A."/>
            <person name="Morin E."/>
            <person name="Chen J."/>
            <person name="Kohler A."/>
            <person name="Krizsan K."/>
            <person name="Balestrini R."/>
            <person name="Da Silva C."/>
            <person name="Montanini B."/>
            <person name="Hainaut M."/>
            <person name="Levati E."/>
            <person name="Barry K.W."/>
            <person name="Belfiori B."/>
            <person name="Cichocki N."/>
            <person name="Clum A."/>
            <person name="Dockter R.B."/>
            <person name="Fauchery L."/>
            <person name="Guy J."/>
            <person name="Iotti M."/>
            <person name="Le Tacon F."/>
            <person name="Lindquist E.A."/>
            <person name="Lipzen A."/>
            <person name="Malagnac F."/>
            <person name="Mello A."/>
            <person name="Molinier V."/>
            <person name="Miyauchi S."/>
            <person name="Poulain J."/>
            <person name="Riccioni C."/>
            <person name="Rubini A."/>
            <person name="Sitrit Y."/>
            <person name="Splivallo R."/>
            <person name="Traeger S."/>
            <person name="Wang M."/>
            <person name="Zifcakova L."/>
            <person name="Wipf D."/>
            <person name="Zambonelli A."/>
            <person name="Paolocci F."/>
            <person name="Nowrousian M."/>
            <person name="Ottonello S."/>
            <person name="Baldrian P."/>
            <person name="Spatafora J.W."/>
            <person name="Henrissat B."/>
            <person name="Nagy L.G."/>
            <person name="Aury J.M."/>
            <person name="Wincker P."/>
            <person name="Grigoriev I.V."/>
            <person name="Bonfante P."/>
            <person name="Martin F.M."/>
        </authorList>
    </citation>
    <scope>NUCLEOTIDE SEQUENCE [LARGE SCALE GENOMIC DNA]</scope>
    <source>
        <strain evidence="9 10">RN42</strain>
    </source>
</reference>
<feature type="domain" description="Phosphatidic acid phosphatase type 2/haloperoxidase" evidence="8">
    <location>
        <begin position="109"/>
        <end position="233"/>
    </location>
</feature>
<dbReference type="InterPro" id="IPR000326">
    <property type="entry name" value="PAP2/HPO"/>
</dbReference>
<comment type="similarity">
    <text evidence="2">Belongs to the PA-phosphatase related phosphoesterase family.</text>
</comment>
<sequence>MLHIPPTYRNLVLAILSWLCTLIIIAFSLSLSFFTPSYRPFNPSDPAISYPYQTNSTVPTWALFIISTFAPAFIIFVRIALYPALPFTKKGWDHVAIRTRIVWLHQSLLGLAASLAITLLLIDGLKNILGKPRPDFISRCGLVDDWDNGDYYAGPTKNLISVRACTAPYGKHELKDGFRAFPSGHAGLSFAGMGYLAGWLRRWFFPPHVSRTGSITGSVNGSSTGSVAASPMHEIENPSLSNLEAATRNLPRARPASQKGFWGWALLLLPMSLASWCAATRYSDFRHAGFDILAGCLIGAGGALLGWKVVGKRAGRGGWRAVVTDGYVGWTREGPRDGDVKMEERKRSDDEGPVVTGGAVTREGPVV</sequence>
<evidence type="ECO:0000313" key="9">
    <source>
        <dbReference type="EMBL" id="RPA81261.1"/>
    </source>
</evidence>
<dbReference type="SMART" id="SM00014">
    <property type="entry name" value="acidPPc"/>
    <property type="match status" value="1"/>
</dbReference>
<comment type="subcellular location">
    <subcellularLocation>
        <location evidence="1">Membrane</location>
        <topology evidence="1">Multi-pass membrane protein</topology>
    </subcellularLocation>
</comment>
<evidence type="ECO:0000259" key="8">
    <source>
        <dbReference type="SMART" id="SM00014"/>
    </source>
</evidence>
<accession>A0A3N4IAP3</accession>
<protein>
    <submittedName>
        <fullName evidence="9">PAP2-domain-containing protein</fullName>
    </submittedName>
</protein>
<dbReference type="PANTHER" id="PTHR10165">
    <property type="entry name" value="LIPID PHOSPHATE PHOSPHATASE"/>
    <property type="match status" value="1"/>
</dbReference>
<keyword evidence="3 7" id="KW-0812">Transmembrane</keyword>
<keyword evidence="5 7" id="KW-0472">Membrane</keyword>
<feature type="transmembrane region" description="Helical" evidence="7">
    <location>
        <begin position="261"/>
        <end position="282"/>
    </location>
</feature>
<feature type="transmembrane region" description="Helical" evidence="7">
    <location>
        <begin position="288"/>
        <end position="310"/>
    </location>
</feature>
<feature type="compositionally biased region" description="Basic and acidic residues" evidence="6">
    <location>
        <begin position="334"/>
        <end position="350"/>
    </location>
</feature>
<dbReference type="InterPro" id="IPR043216">
    <property type="entry name" value="PAP-like"/>
</dbReference>
<evidence type="ECO:0000256" key="2">
    <source>
        <dbReference type="ARBA" id="ARBA00008816"/>
    </source>
</evidence>
<name>A0A3N4IAP3_ASCIM</name>
<evidence type="ECO:0000256" key="6">
    <source>
        <dbReference type="SAM" id="MobiDB-lite"/>
    </source>
</evidence>
<feature type="region of interest" description="Disordered" evidence="6">
    <location>
        <begin position="334"/>
        <end position="367"/>
    </location>
</feature>
<evidence type="ECO:0000313" key="10">
    <source>
        <dbReference type="Proteomes" id="UP000275078"/>
    </source>
</evidence>
<proteinExistence type="inferred from homology"/>
<gene>
    <name evidence="9" type="ORF">BJ508DRAFT_326643</name>
</gene>
<feature type="transmembrane region" description="Helical" evidence="7">
    <location>
        <begin position="102"/>
        <end position="122"/>
    </location>
</feature>
<evidence type="ECO:0000256" key="3">
    <source>
        <dbReference type="ARBA" id="ARBA00022692"/>
    </source>
</evidence>
<dbReference type="GO" id="GO:0046839">
    <property type="term" value="P:phospholipid dephosphorylation"/>
    <property type="evidence" value="ECO:0007669"/>
    <property type="project" value="TreeGrafter"/>
</dbReference>
<feature type="transmembrane region" description="Helical" evidence="7">
    <location>
        <begin position="61"/>
        <end position="81"/>
    </location>
</feature>
<dbReference type="EMBL" id="ML119681">
    <property type="protein sequence ID" value="RPA81261.1"/>
    <property type="molecule type" value="Genomic_DNA"/>
</dbReference>
<evidence type="ECO:0000256" key="1">
    <source>
        <dbReference type="ARBA" id="ARBA00004141"/>
    </source>
</evidence>
<evidence type="ECO:0000256" key="5">
    <source>
        <dbReference type="ARBA" id="ARBA00023136"/>
    </source>
</evidence>
<organism evidence="9 10">
    <name type="scientific">Ascobolus immersus RN42</name>
    <dbReference type="NCBI Taxonomy" id="1160509"/>
    <lineage>
        <taxon>Eukaryota</taxon>
        <taxon>Fungi</taxon>
        <taxon>Dikarya</taxon>
        <taxon>Ascomycota</taxon>
        <taxon>Pezizomycotina</taxon>
        <taxon>Pezizomycetes</taxon>
        <taxon>Pezizales</taxon>
        <taxon>Ascobolaceae</taxon>
        <taxon>Ascobolus</taxon>
    </lineage>
</organism>
<dbReference type="InterPro" id="IPR036938">
    <property type="entry name" value="PAP2/HPO_sf"/>
</dbReference>
<evidence type="ECO:0000256" key="7">
    <source>
        <dbReference type="SAM" id="Phobius"/>
    </source>
</evidence>
<keyword evidence="4 7" id="KW-1133">Transmembrane helix</keyword>
<dbReference type="SUPFAM" id="SSF48317">
    <property type="entry name" value="Acid phosphatase/Vanadium-dependent haloperoxidase"/>
    <property type="match status" value="1"/>
</dbReference>
<dbReference type="Pfam" id="PF01569">
    <property type="entry name" value="PAP2"/>
    <property type="match status" value="1"/>
</dbReference>
<feature type="transmembrane region" description="Helical" evidence="7">
    <location>
        <begin position="180"/>
        <end position="200"/>
    </location>
</feature>
<feature type="transmembrane region" description="Helical" evidence="7">
    <location>
        <begin position="12"/>
        <end position="34"/>
    </location>
</feature>
<dbReference type="PANTHER" id="PTHR10165:SF154">
    <property type="entry name" value="PAP2 DOMAIN PROTEIN (AFU_ORTHOLOGUE AFUA_1G09730)"/>
    <property type="match status" value="1"/>
</dbReference>
<dbReference type="OrthoDB" id="10030083at2759"/>
<dbReference type="GO" id="GO:0008195">
    <property type="term" value="F:phosphatidate phosphatase activity"/>
    <property type="evidence" value="ECO:0007669"/>
    <property type="project" value="TreeGrafter"/>
</dbReference>
<dbReference type="Gene3D" id="1.20.144.10">
    <property type="entry name" value="Phosphatidic acid phosphatase type 2/haloperoxidase"/>
    <property type="match status" value="1"/>
</dbReference>
<dbReference type="GO" id="GO:0016020">
    <property type="term" value="C:membrane"/>
    <property type="evidence" value="ECO:0007669"/>
    <property type="project" value="UniProtKB-SubCell"/>
</dbReference>
<keyword evidence="10" id="KW-1185">Reference proteome</keyword>
<dbReference type="STRING" id="1160509.A0A3N4IAP3"/>
<evidence type="ECO:0000256" key="4">
    <source>
        <dbReference type="ARBA" id="ARBA00022989"/>
    </source>
</evidence>
<dbReference type="AlphaFoldDB" id="A0A3N4IAP3"/>
<dbReference type="Proteomes" id="UP000275078">
    <property type="component" value="Unassembled WGS sequence"/>
</dbReference>